<dbReference type="EMBL" id="JAUTXU010000084">
    <property type="protein sequence ID" value="KAK3710460.1"/>
    <property type="molecule type" value="Genomic_DNA"/>
</dbReference>
<reference evidence="1" key="1">
    <citation type="submission" date="2023-07" db="EMBL/GenBank/DDBJ databases">
        <title>Black Yeasts Isolated from many extreme environments.</title>
        <authorList>
            <person name="Coleine C."/>
            <person name="Stajich J.E."/>
            <person name="Selbmann L."/>
        </authorList>
    </citation>
    <scope>NUCLEOTIDE SEQUENCE</scope>
    <source>
        <strain evidence="1">CCFEE 5714</strain>
    </source>
</reference>
<evidence type="ECO:0000313" key="2">
    <source>
        <dbReference type="Proteomes" id="UP001281147"/>
    </source>
</evidence>
<dbReference type="Proteomes" id="UP001281147">
    <property type="component" value="Unassembled WGS sequence"/>
</dbReference>
<comment type="caution">
    <text evidence="1">The sequence shown here is derived from an EMBL/GenBank/DDBJ whole genome shotgun (WGS) entry which is preliminary data.</text>
</comment>
<name>A0ACC3N5D6_9PEZI</name>
<accession>A0ACC3N5D6</accession>
<gene>
    <name evidence="1" type="ORF">LTR37_010303</name>
</gene>
<proteinExistence type="predicted"/>
<evidence type="ECO:0000313" key="1">
    <source>
        <dbReference type="EMBL" id="KAK3710460.1"/>
    </source>
</evidence>
<keyword evidence="2" id="KW-1185">Reference proteome</keyword>
<protein>
    <submittedName>
        <fullName evidence="1">Uncharacterized protein</fullName>
    </submittedName>
</protein>
<sequence>MERSAIQSFDGNEPKEHKRRKAQLETGVDQAQKHNSTLLGLPAELRTLIYEYSLVEQRSIRVTKQLKQPALLLTCRQVRTEALELWYRSNTFKTAIADCDASLHQSFYVHLRKVGTSVARSARITMSFHGTMCNWDNLARWCYAIWTAQARSLRYRDGLCVDKTVIYAAHNIATECRNDGVDWKTCEKMLKNLRLVAGNEDPEWLE</sequence>
<organism evidence="1 2">
    <name type="scientific">Vermiconidia calcicola</name>
    <dbReference type="NCBI Taxonomy" id="1690605"/>
    <lineage>
        <taxon>Eukaryota</taxon>
        <taxon>Fungi</taxon>
        <taxon>Dikarya</taxon>
        <taxon>Ascomycota</taxon>
        <taxon>Pezizomycotina</taxon>
        <taxon>Dothideomycetes</taxon>
        <taxon>Dothideomycetidae</taxon>
        <taxon>Mycosphaerellales</taxon>
        <taxon>Extremaceae</taxon>
        <taxon>Vermiconidia</taxon>
    </lineage>
</organism>